<feature type="domain" description="Outer membrane protein OmpA-like transmembrane" evidence="4">
    <location>
        <begin position="27"/>
        <end position="174"/>
    </location>
</feature>
<keyword evidence="3" id="KW-0732">Signal</keyword>
<proteinExistence type="inferred from homology"/>
<evidence type="ECO:0000256" key="3">
    <source>
        <dbReference type="SAM" id="SignalP"/>
    </source>
</evidence>
<evidence type="ECO:0000259" key="4">
    <source>
        <dbReference type="Pfam" id="PF01389"/>
    </source>
</evidence>
<keyword evidence="2" id="KW-0812">Transmembrane</keyword>
<accession>A0A318D840</accession>
<evidence type="ECO:0000256" key="1">
    <source>
        <dbReference type="ARBA" id="ARBA00005710"/>
    </source>
</evidence>
<dbReference type="GO" id="GO:0009279">
    <property type="term" value="C:cell outer membrane"/>
    <property type="evidence" value="ECO:0007669"/>
    <property type="project" value="InterPro"/>
</dbReference>
<dbReference type="Proteomes" id="UP000247689">
    <property type="component" value="Unassembled WGS sequence"/>
</dbReference>
<feature type="chain" id="PRO_5016366595" description="Outer membrane protein OmpA-like transmembrane domain-containing protein" evidence="3">
    <location>
        <begin position="24"/>
        <end position="198"/>
    </location>
</feature>
<comment type="similarity">
    <text evidence="1">Belongs to the outer membrane OOP (TC 1.B.6) superfamily. OmpA family.</text>
</comment>
<evidence type="ECO:0000313" key="6">
    <source>
        <dbReference type="Proteomes" id="UP000247689"/>
    </source>
</evidence>
<feature type="signal peptide" evidence="3">
    <location>
        <begin position="1"/>
        <end position="23"/>
    </location>
</feature>
<gene>
    <name evidence="5" type="ORF">DL796_07990</name>
</gene>
<protein>
    <recommendedName>
        <fullName evidence="4">Outer membrane protein OmpA-like transmembrane domain-containing protein</fullName>
    </recommendedName>
</protein>
<dbReference type="GO" id="GO:0046930">
    <property type="term" value="C:pore complex"/>
    <property type="evidence" value="ECO:0007669"/>
    <property type="project" value="UniProtKB-KW"/>
</dbReference>
<evidence type="ECO:0000313" key="5">
    <source>
        <dbReference type="EMBL" id="PXF63364.1"/>
    </source>
</evidence>
<dbReference type="SUPFAM" id="SSF56925">
    <property type="entry name" value="OMPA-like"/>
    <property type="match status" value="1"/>
</dbReference>
<evidence type="ECO:0000256" key="2">
    <source>
        <dbReference type="ARBA" id="ARBA00023114"/>
    </source>
</evidence>
<dbReference type="Pfam" id="PF01389">
    <property type="entry name" value="OmpA_membrane"/>
    <property type="match status" value="1"/>
</dbReference>
<sequence>MNTVLKTSLLSISLLALPSLSMAEGGYFGFGFGQAKNDACDLVSGISTVNCEDTKTVLRVIGGYNFNQYIALEGGFNSLGEARATDPASTLSAKLEGNSVHFGVVGTAPVSESFAVFGKLGASRWDVEGRVTDSAGSYGRAEEKGFDPMYSVGIKWLNDEYNLQLEYERYEVSFDEFKTILGDNADVDIISLTYSLNF</sequence>
<dbReference type="EMBL" id="QICH01000002">
    <property type="protein sequence ID" value="PXF63364.1"/>
    <property type="molecule type" value="Genomic_DNA"/>
</dbReference>
<reference evidence="5 6" key="1">
    <citation type="submission" date="2018-05" db="EMBL/GenBank/DDBJ databases">
        <title>Kangiella spongicola genome sequence.</title>
        <authorList>
            <person name="Maclea K.S."/>
            <person name="Goen A.E."/>
            <person name="Kelley C."/>
            <person name="Underriner A."/>
            <person name="Silverwood T."/>
            <person name="Trachtenberg A.M."/>
        </authorList>
    </citation>
    <scope>NUCLEOTIDE SEQUENCE [LARGE SCALE GENOMIC DNA]</scope>
    <source>
        <strain evidence="5 6">ATCC BAA-2076</strain>
    </source>
</reference>
<dbReference type="InterPro" id="IPR000498">
    <property type="entry name" value="OmpA-like_TM_dom"/>
</dbReference>
<dbReference type="InterPro" id="IPR011250">
    <property type="entry name" value="OMP/PagP_B-barrel"/>
</dbReference>
<organism evidence="5 6">
    <name type="scientific">Kangiella spongicola</name>
    <dbReference type="NCBI Taxonomy" id="796379"/>
    <lineage>
        <taxon>Bacteria</taxon>
        <taxon>Pseudomonadati</taxon>
        <taxon>Pseudomonadota</taxon>
        <taxon>Gammaproteobacteria</taxon>
        <taxon>Kangiellales</taxon>
        <taxon>Kangiellaceae</taxon>
        <taxon>Kangiella</taxon>
    </lineage>
</organism>
<dbReference type="AlphaFoldDB" id="A0A318D840"/>
<dbReference type="OrthoDB" id="5786186at2"/>
<keyword evidence="2" id="KW-0813">Transport</keyword>
<dbReference type="RefSeq" id="WP_110201167.1">
    <property type="nucleotide sequence ID" value="NZ_QICH01000002.1"/>
</dbReference>
<comment type="caution">
    <text evidence="5">The sequence shown here is derived from an EMBL/GenBank/DDBJ whole genome shotgun (WGS) entry which is preliminary data.</text>
</comment>
<keyword evidence="2" id="KW-0406">Ion transport</keyword>
<dbReference type="GO" id="GO:0015288">
    <property type="term" value="F:porin activity"/>
    <property type="evidence" value="ECO:0007669"/>
    <property type="project" value="UniProtKB-KW"/>
</dbReference>
<keyword evidence="2" id="KW-0626">Porin</keyword>
<keyword evidence="6" id="KW-1185">Reference proteome</keyword>
<dbReference type="Gene3D" id="2.40.160.20">
    <property type="match status" value="1"/>
</dbReference>
<name>A0A318D840_9GAMM</name>